<feature type="region of interest" description="Disordered" evidence="1">
    <location>
        <begin position="165"/>
        <end position="193"/>
    </location>
</feature>
<sequence length="207" mass="23558">MVSCLQTCIGGPGICRLMVTTPRSMPFAVTHCGWKQCVRLPRWQSQHELQEVPRGKISSNKPLTFARRGRYSRSHGGEVFQLPVKVTDEWRFARDAHPIALCSGYDVVRGWWRRTYEYSGEEDEEDKAAAARDASSSEEAEDEEEEGIRRKGLVCWSCSRCRDRLREMSSSPPPSSSNRSNPWSSDESCCSSSSCRGELQIRKRTLF</sequence>
<feature type="compositionally biased region" description="Acidic residues" evidence="1">
    <location>
        <begin position="136"/>
        <end position="146"/>
    </location>
</feature>
<evidence type="ECO:0000256" key="1">
    <source>
        <dbReference type="SAM" id="MobiDB-lite"/>
    </source>
</evidence>
<proteinExistence type="predicted"/>
<protein>
    <submittedName>
        <fullName evidence="2">Uncharacterized protein</fullName>
    </submittedName>
</protein>
<dbReference type="AlphaFoldDB" id="A0A182IY76"/>
<accession>A0A182IY76</accession>
<reference evidence="2" key="1">
    <citation type="submission" date="2022-08" db="UniProtKB">
        <authorList>
            <consortium name="EnsemblMetazoa"/>
        </authorList>
    </citation>
    <scope>IDENTIFICATION</scope>
    <source>
        <strain evidence="2">EBRO</strain>
    </source>
</reference>
<evidence type="ECO:0000313" key="2">
    <source>
        <dbReference type="EnsemblMetazoa" id="AATE007776-PA.1"/>
    </source>
</evidence>
<feature type="region of interest" description="Disordered" evidence="1">
    <location>
        <begin position="123"/>
        <end position="146"/>
    </location>
</feature>
<dbReference type="VEuPathDB" id="VectorBase:AATE007776"/>
<dbReference type="EnsemblMetazoa" id="AATE007776-RA">
    <property type="protein sequence ID" value="AATE007776-PA.1"/>
    <property type="gene ID" value="AATE007776"/>
</dbReference>
<organism evidence="2">
    <name type="scientific">Anopheles atroparvus</name>
    <name type="common">European mosquito</name>
    <dbReference type="NCBI Taxonomy" id="41427"/>
    <lineage>
        <taxon>Eukaryota</taxon>
        <taxon>Metazoa</taxon>
        <taxon>Ecdysozoa</taxon>
        <taxon>Arthropoda</taxon>
        <taxon>Hexapoda</taxon>
        <taxon>Insecta</taxon>
        <taxon>Pterygota</taxon>
        <taxon>Neoptera</taxon>
        <taxon>Endopterygota</taxon>
        <taxon>Diptera</taxon>
        <taxon>Nematocera</taxon>
        <taxon>Culicoidea</taxon>
        <taxon>Culicidae</taxon>
        <taxon>Anophelinae</taxon>
        <taxon>Anopheles</taxon>
    </lineage>
</organism>
<name>A0A182IY76_ANOAO</name>
<feature type="compositionally biased region" description="Low complexity" evidence="1">
    <location>
        <begin position="176"/>
        <end position="193"/>
    </location>
</feature>